<feature type="domain" description="N-acetyltransferase" evidence="1">
    <location>
        <begin position="1"/>
        <end position="61"/>
    </location>
</feature>
<dbReference type="InterPro" id="IPR016181">
    <property type="entry name" value="Acyl_CoA_acyltransferase"/>
</dbReference>
<organism evidence="2 3">
    <name type="scientific">Heyndrickxia oleronia</name>
    <dbReference type="NCBI Taxonomy" id="38875"/>
    <lineage>
        <taxon>Bacteria</taxon>
        <taxon>Bacillati</taxon>
        <taxon>Bacillota</taxon>
        <taxon>Bacilli</taxon>
        <taxon>Bacillales</taxon>
        <taxon>Bacillaceae</taxon>
        <taxon>Heyndrickxia</taxon>
    </lineage>
</organism>
<dbReference type="AlphaFoldDB" id="A0AAW6ST68"/>
<dbReference type="GO" id="GO:0016747">
    <property type="term" value="F:acyltransferase activity, transferring groups other than amino-acyl groups"/>
    <property type="evidence" value="ECO:0007669"/>
    <property type="project" value="InterPro"/>
</dbReference>
<sequence>MGLGKEKSATENIFVLPEWRRKGIAKAVITEALKFLKNKGKSEATLSVFGDNGRAISLYKS</sequence>
<reference evidence="2" key="1">
    <citation type="submission" date="2023-03" db="EMBL/GenBank/DDBJ databases">
        <title>Bacterial isolates from washroom surfaces on a university campus.</title>
        <authorList>
            <person name="Holman D.B."/>
            <person name="Gzyl K.E."/>
            <person name="Taheri A.E."/>
        </authorList>
    </citation>
    <scope>NUCLEOTIDE SEQUENCE</scope>
    <source>
        <strain evidence="2">RD03</strain>
    </source>
</reference>
<dbReference type="Gene3D" id="3.40.630.30">
    <property type="match status" value="1"/>
</dbReference>
<evidence type="ECO:0000313" key="2">
    <source>
        <dbReference type="EMBL" id="MDH5160032.1"/>
    </source>
</evidence>
<gene>
    <name evidence="2" type="ORF">P5X88_03730</name>
</gene>
<dbReference type="PROSITE" id="PS51186">
    <property type="entry name" value="GNAT"/>
    <property type="match status" value="1"/>
</dbReference>
<dbReference type="Pfam" id="PF00583">
    <property type="entry name" value="Acetyltransf_1"/>
    <property type="match status" value="1"/>
</dbReference>
<comment type="caution">
    <text evidence="2">The sequence shown here is derived from an EMBL/GenBank/DDBJ whole genome shotgun (WGS) entry which is preliminary data.</text>
</comment>
<dbReference type="CDD" id="cd04301">
    <property type="entry name" value="NAT_SF"/>
    <property type="match status" value="1"/>
</dbReference>
<dbReference type="EMBL" id="JAROYP010000002">
    <property type="protein sequence ID" value="MDH5160032.1"/>
    <property type="molecule type" value="Genomic_DNA"/>
</dbReference>
<evidence type="ECO:0000313" key="3">
    <source>
        <dbReference type="Proteomes" id="UP001159179"/>
    </source>
</evidence>
<dbReference type="Proteomes" id="UP001159179">
    <property type="component" value="Unassembled WGS sequence"/>
</dbReference>
<dbReference type="SUPFAM" id="SSF55729">
    <property type="entry name" value="Acyl-CoA N-acyltransferases (Nat)"/>
    <property type="match status" value="1"/>
</dbReference>
<accession>A0AAW6ST68</accession>
<dbReference type="InterPro" id="IPR000182">
    <property type="entry name" value="GNAT_dom"/>
</dbReference>
<name>A0AAW6ST68_9BACI</name>
<evidence type="ECO:0000259" key="1">
    <source>
        <dbReference type="PROSITE" id="PS51186"/>
    </source>
</evidence>
<protein>
    <submittedName>
        <fullName evidence="2">GNAT family N-acetyltransferase</fullName>
    </submittedName>
</protein>
<proteinExistence type="predicted"/>